<gene>
    <name evidence="2" type="ORF">QBC46DRAFT_413560</name>
</gene>
<dbReference type="PANTHER" id="PTHR24148">
    <property type="entry name" value="ANKYRIN REPEAT DOMAIN-CONTAINING PROTEIN 39 HOMOLOG-RELATED"/>
    <property type="match status" value="1"/>
</dbReference>
<dbReference type="InterPro" id="IPR010730">
    <property type="entry name" value="HET"/>
</dbReference>
<proteinExistence type="predicted"/>
<dbReference type="Pfam" id="PF06985">
    <property type="entry name" value="HET"/>
    <property type="match status" value="1"/>
</dbReference>
<feature type="domain" description="Heterokaryon incompatibility" evidence="1">
    <location>
        <begin position="114"/>
        <end position="255"/>
    </location>
</feature>
<dbReference type="Proteomes" id="UP001303473">
    <property type="component" value="Unassembled WGS sequence"/>
</dbReference>
<comment type="caution">
    <text evidence="2">The sequence shown here is derived from an EMBL/GenBank/DDBJ whole genome shotgun (WGS) entry which is preliminary data.</text>
</comment>
<evidence type="ECO:0000259" key="1">
    <source>
        <dbReference type="Pfam" id="PF06985"/>
    </source>
</evidence>
<dbReference type="PANTHER" id="PTHR24148:SF64">
    <property type="entry name" value="HETEROKARYON INCOMPATIBILITY DOMAIN-CONTAINING PROTEIN"/>
    <property type="match status" value="1"/>
</dbReference>
<accession>A0AAN6RZE8</accession>
<reference evidence="3" key="1">
    <citation type="journal article" date="2023" name="Mol. Phylogenet. Evol.">
        <title>Genome-scale phylogeny and comparative genomics of the fungal order Sordariales.</title>
        <authorList>
            <person name="Hensen N."/>
            <person name="Bonometti L."/>
            <person name="Westerberg I."/>
            <person name="Brannstrom I.O."/>
            <person name="Guillou S."/>
            <person name="Cros-Aarteil S."/>
            <person name="Calhoun S."/>
            <person name="Haridas S."/>
            <person name="Kuo A."/>
            <person name="Mondo S."/>
            <person name="Pangilinan J."/>
            <person name="Riley R."/>
            <person name="LaButti K."/>
            <person name="Andreopoulos B."/>
            <person name="Lipzen A."/>
            <person name="Chen C."/>
            <person name="Yan M."/>
            <person name="Daum C."/>
            <person name="Ng V."/>
            <person name="Clum A."/>
            <person name="Steindorff A."/>
            <person name="Ohm R.A."/>
            <person name="Martin F."/>
            <person name="Silar P."/>
            <person name="Natvig D.O."/>
            <person name="Lalanne C."/>
            <person name="Gautier V."/>
            <person name="Ament-Velasquez S.L."/>
            <person name="Kruys A."/>
            <person name="Hutchinson M.I."/>
            <person name="Powell A.J."/>
            <person name="Barry K."/>
            <person name="Miller A.N."/>
            <person name="Grigoriev I.V."/>
            <person name="Debuchy R."/>
            <person name="Gladieux P."/>
            <person name="Hiltunen Thoren M."/>
            <person name="Johannesson H."/>
        </authorList>
    </citation>
    <scope>NUCLEOTIDE SEQUENCE [LARGE SCALE GENOMIC DNA]</scope>
    <source>
        <strain evidence="3">CBS 340.73</strain>
    </source>
</reference>
<name>A0AAN6RZE8_9PEZI</name>
<evidence type="ECO:0000313" key="3">
    <source>
        <dbReference type="Proteomes" id="UP001303473"/>
    </source>
</evidence>
<organism evidence="2 3">
    <name type="scientific">Diplogelasinospora grovesii</name>
    <dbReference type="NCBI Taxonomy" id="303347"/>
    <lineage>
        <taxon>Eukaryota</taxon>
        <taxon>Fungi</taxon>
        <taxon>Dikarya</taxon>
        <taxon>Ascomycota</taxon>
        <taxon>Pezizomycotina</taxon>
        <taxon>Sordariomycetes</taxon>
        <taxon>Sordariomycetidae</taxon>
        <taxon>Sordariales</taxon>
        <taxon>Diplogelasinosporaceae</taxon>
        <taxon>Diplogelasinospora</taxon>
    </lineage>
</organism>
<dbReference type="AlphaFoldDB" id="A0AAN6RZE8"/>
<evidence type="ECO:0000313" key="2">
    <source>
        <dbReference type="EMBL" id="KAK3934835.1"/>
    </source>
</evidence>
<sequence>MDTAPRDDPRTPLGKGQIRLLELRPGKGKEQIQCYIHVETLDDCPSYEALSYTWGTRCEDDPKIKLNEYEIQVRKNLYTALESLRYPPQTDTTISKDHGAFIDVNNKGDGVEIKNPSDLLRETRGKSRYLWADAICIKQDGPEEKVHQIQLMGDIYRKSSKGIVWLGEPTNLTERAFMAAYWLCRVSYHQESLENGLKISKNDHGDLESGQRKPSFITMARLDDVGVKWTICQCWKELMALTKREWFSRAWVVQEATLSKNVFVCGNYSIPWSELLRALNFASAIPIRPLAGVSLPSHMVVIEKLRRELDGRSSFLDILLRNSNCDATVLVDRIYAFCGLVDQSELQALGLQSAEYGEQDSSWDEEMKKQKSEAVYRGLCKKVAVNLLRTSKNLNLLSGPVGNPEGRSDWLSWIPDWVARHRPGCLLPDQPSFRASGGARTVGDIEFRDQDSTLGLEGFVFDSIEEMSDIADRGPPTTWTFLQYEQYKKRMEDMVEFLQRCLEWEAITNARSKTSYVGGGDSLDAYWQTVLGGHVT</sequence>
<protein>
    <submittedName>
        <fullName evidence="2">Heterokaryon incompatibility protein-domain-containing protein</fullName>
    </submittedName>
</protein>
<dbReference type="InterPro" id="IPR052895">
    <property type="entry name" value="HetReg/Transcr_Mod"/>
</dbReference>
<keyword evidence="3" id="KW-1185">Reference proteome</keyword>
<dbReference type="EMBL" id="MU853957">
    <property type="protein sequence ID" value="KAK3934835.1"/>
    <property type="molecule type" value="Genomic_DNA"/>
</dbReference>